<dbReference type="InterPro" id="IPR011009">
    <property type="entry name" value="Kinase-like_dom_sf"/>
</dbReference>
<dbReference type="FunFam" id="3.30.70.1230:FF:000050">
    <property type="entry name" value="Guanylate cyclase"/>
    <property type="match status" value="1"/>
</dbReference>
<feature type="domain" description="Guanylate cyclase" evidence="16">
    <location>
        <begin position="377"/>
        <end position="494"/>
    </location>
</feature>
<keyword evidence="13" id="KW-0141">cGMP biosynthesis</keyword>
<keyword evidence="6" id="KW-0812">Transmembrane</keyword>
<dbReference type="PROSITE" id="PS50011">
    <property type="entry name" value="PROTEIN_KINASE_DOM"/>
    <property type="match status" value="1"/>
</dbReference>
<dbReference type="Gene3D" id="3.30.70.1230">
    <property type="entry name" value="Nucleotide cyclase"/>
    <property type="match status" value="1"/>
</dbReference>
<evidence type="ECO:0000256" key="12">
    <source>
        <dbReference type="ARBA" id="ARBA00023239"/>
    </source>
</evidence>
<reference evidence="19" key="1">
    <citation type="submission" date="2017-02" db="UniProtKB">
        <authorList>
            <consortium name="WormBaseParasite"/>
        </authorList>
    </citation>
    <scope>IDENTIFICATION</scope>
</reference>
<keyword evidence="12" id="KW-0456">Lyase</keyword>
<dbReference type="EC" id="4.6.1.2" evidence="4"/>
<dbReference type="GO" id="GO:0004016">
    <property type="term" value="F:adenylate cyclase activity"/>
    <property type="evidence" value="ECO:0007669"/>
    <property type="project" value="TreeGrafter"/>
</dbReference>
<keyword evidence="5" id="KW-1003">Cell membrane</keyword>
<keyword evidence="14" id="KW-0175">Coiled coil</keyword>
<feature type="coiled-coil region" evidence="14">
    <location>
        <begin position="314"/>
        <end position="345"/>
    </location>
</feature>
<evidence type="ECO:0000256" key="3">
    <source>
        <dbReference type="ARBA" id="ARBA00004236"/>
    </source>
</evidence>
<dbReference type="InterPro" id="IPR029787">
    <property type="entry name" value="Nucleotide_cyclase"/>
</dbReference>
<dbReference type="PANTHER" id="PTHR11920">
    <property type="entry name" value="GUANYLYL CYCLASE"/>
    <property type="match status" value="1"/>
</dbReference>
<evidence type="ECO:0000256" key="5">
    <source>
        <dbReference type="ARBA" id="ARBA00022475"/>
    </source>
</evidence>
<protein>
    <recommendedName>
        <fullName evidence="4">guanylate cyclase</fullName>
        <ecNumber evidence="4">4.6.1.2</ecNumber>
    </recommendedName>
</protein>
<comment type="subcellular location">
    <subcellularLocation>
        <location evidence="3">Cell membrane</location>
    </subcellularLocation>
    <subcellularLocation>
        <location evidence="2">Membrane</location>
        <topology evidence="2">Single-pass membrane protein</topology>
    </subcellularLocation>
</comment>
<proteinExistence type="predicted"/>
<dbReference type="GO" id="GO:0004672">
    <property type="term" value="F:protein kinase activity"/>
    <property type="evidence" value="ECO:0007669"/>
    <property type="project" value="InterPro"/>
</dbReference>
<dbReference type="PROSITE" id="PS50125">
    <property type="entry name" value="GUANYLATE_CYCLASE_2"/>
    <property type="match status" value="1"/>
</dbReference>
<dbReference type="GO" id="GO:0007606">
    <property type="term" value="P:sensory perception of chemical stimulus"/>
    <property type="evidence" value="ECO:0007669"/>
    <property type="project" value="UniProtKB-ARBA"/>
</dbReference>
<keyword evidence="8" id="KW-0547">Nucleotide-binding</keyword>
<evidence type="ECO:0000256" key="10">
    <source>
        <dbReference type="ARBA" id="ARBA00023136"/>
    </source>
</evidence>
<evidence type="ECO:0000256" key="7">
    <source>
        <dbReference type="ARBA" id="ARBA00022729"/>
    </source>
</evidence>
<dbReference type="STRING" id="51028.A0A0N4VCG2"/>
<dbReference type="AlphaFoldDB" id="A0A0N4VCG2"/>
<dbReference type="Pfam" id="PF07714">
    <property type="entry name" value="PK_Tyr_Ser-Thr"/>
    <property type="match status" value="1"/>
</dbReference>
<organism evidence="19">
    <name type="scientific">Enterobius vermicularis</name>
    <name type="common">Human pinworm</name>
    <dbReference type="NCBI Taxonomy" id="51028"/>
    <lineage>
        <taxon>Eukaryota</taxon>
        <taxon>Metazoa</taxon>
        <taxon>Ecdysozoa</taxon>
        <taxon>Nematoda</taxon>
        <taxon>Chromadorea</taxon>
        <taxon>Rhabditida</taxon>
        <taxon>Spirurina</taxon>
        <taxon>Oxyuridomorpha</taxon>
        <taxon>Oxyuroidea</taxon>
        <taxon>Oxyuridae</taxon>
        <taxon>Enterobius</taxon>
    </lineage>
</organism>
<evidence type="ECO:0000259" key="15">
    <source>
        <dbReference type="PROSITE" id="PS50011"/>
    </source>
</evidence>
<dbReference type="GO" id="GO:0004383">
    <property type="term" value="F:guanylate cyclase activity"/>
    <property type="evidence" value="ECO:0007669"/>
    <property type="project" value="UniProtKB-EC"/>
</dbReference>
<dbReference type="CDD" id="cd07302">
    <property type="entry name" value="CHD"/>
    <property type="match status" value="1"/>
</dbReference>
<dbReference type="EMBL" id="UXUI01009068">
    <property type="protein sequence ID" value="VDD92993.1"/>
    <property type="molecule type" value="Genomic_DNA"/>
</dbReference>
<evidence type="ECO:0000313" key="18">
    <source>
        <dbReference type="Proteomes" id="UP000274131"/>
    </source>
</evidence>
<dbReference type="Gene3D" id="1.10.510.10">
    <property type="entry name" value="Transferase(Phosphotransferase) domain 1"/>
    <property type="match status" value="1"/>
</dbReference>
<dbReference type="Pfam" id="PF00211">
    <property type="entry name" value="Guanylate_cyc"/>
    <property type="match status" value="1"/>
</dbReference>
<evidence type="ECO:0000256" key="11">
    <source>
        <dbReference type="ARBA" id="ARBA00023180"/>
    </source>
</evidence>
<dbReference type="GO" id="GO:0005886">
    <property type="term" value="C:plasma membrane"/>
    <property type="evidence" value="ECO:0007669"/>
    <property type="project" value="UniProtKB-SubCell"/>
</dbReference>
<dbReference type="GO" id="GO:0035556">
    <property type="term" value="P:intracellular signal transduction"/>
    <property type="evidence" value="ECO:0007669"/>
    <property type="project" value="InterPro"/>
</dbReference>
<accession>A0A0N4VCG2</accession>
<dbReference type="WBParaSite" id="EVEC_0000825601-mRNA-1">
    <property type="protein sequence ID" value="EVEC_0000825601-mRNA-1"/>
    <property type="gene ID" value="EVEC_0000825601"/>
</dbReference>
<dbReference type="SUPFAM" id="SSF55073">
    <property type="entry name" value="Nucleotide cyclase"/>
    <property type="match status" value="1"/>
</dbReference>
<keyword evidence="18" id="KW-1185">Reference proteome</keyword>
<dbReference type="GO" id="GO:0007168">
    <property type="term" value="P:receptor guanylyl cyclase signaling pathway"/>
    <property type="evidence" value="ECO:0007669"/>
    <property type="project" value="TreeGrafter"/>
</dbReference>
<feature type="domain" description="Protein kinase" evidence="15">
    <location>
        <begin position="11"/>
        <end position="306"/>
    </location>
</feature>
<dbReference type="InterPro" id="IPR000719">
    <property type="entry name" value="Prot_kinase_dom"/>
</dbReference>
<sequence>MIDFRQYVNAYKFTWQVSRDQLKLIENKRTKAKSRTANNENLHSKRRVIDSYAILGITKAEYVCLKQNKKIKWSKEEMKALSDMRSMNHENLADFFGVCCNDGDRFYALYNLIERASLEDFVRDLDFDFDSTFQSAFLNDILRGLQYLHKSRVGYHGLLNVHTCLIDANWVLRMSNFGLSTGLNGFIEDGSLHVLDKLPKSVYVHVAPEHLKDLSVPNVYPQGSPEGDVYSFGVILYAMLNRCLPYEKAGLSLTEVVDGVVHRNLRPECNDLQNAQLLEIMNQCFNRTHETRPNLRDVQRTINAAYPASYGNLVDQMLRMNEKYAENLEKIVAERTSLLAEAQEQTDRLLCEMLPPTIAARLKAGEAVIPRNYKSVTVAFLQICNFEILMKKCSPDQVISFLNESFSTFDWLLEHNDAYKVETTGENYMVASGVPNENENRHVGQTIKLVAVPEWKFVIRIGFHTGPIAAGVIGLRSPRYCLFGDTVNFASRMQSTCNPNQIQIAESTANLLKGSPKYRLTKRGIVSVKGKGEVNTFWLHGNTPESGEPEKAAA</sequence>
<gene>
    <name evidence="17" type="ORF">EVEC_LOCUS7744</name>
</gene>
<dbReference type="PANTHER" id="PTHR11920:SF355">
    <property type="entry name" value="RECEPTOR-TYPE GUANYLATE CYCLASE GCY-10-RELATED"/>
    <property type="match status" value="1"/>
</dbReference>
<evidence type="ECO:0000256" key="8">
    <source>
        <dbReference type="ARBA" id="ARBA00022741"/>
    </source>
</evidence>
<name>A0A0N4VCG2_ENTVE</name>
<dbReference type="OrthoDB" id="60033at2759"/>
<reference evidence="17 18" key="2">
    <citation type="submission" date="2018-10" db="EMBL/GenBank/DDBJ databases">
        <authorList>
            <consortium name="Pathogen Informatics"/>
        </authorList>
    </citation>
    <scope>NUCLEOTIDE SEQUENCE [LARGE SCALE GENOMIC DNA]</scope>
</reference>
<evidence type="ECO:0000313" key="17">
    <source>
        <dbReference type="EMBL" id="VDD92993.1"/>
    </source>
</evidence>
<evidence type="ECO:0000256" key="14">
    <source>
        <dbReference type="SAM" id="Coils"/>
    </source>
</evidence>
<dbReference type="SUPFAM" id="SSF56112">
    <property type="entry name" value="Protein kinase-like (PK-like)"/>
    <property type="match status" value="1"/>
</dbReference>
<evidence type="ECO:0000256" key="1">
    <source>
        <dbReference type="ARBA" id="ARBA00001436"/>
    </source>
</evidence>
<evidence type="ECO:0000259" key="16">
    <source>
        <dbReference type="PROSITE" id="PS50125"/>
    </source>
</evidence>
<dbReference type="GO" id="GO:0001653">
    <property type="term" value="F:peptide receptor activity"/>
    <property type="evidence" value="ECO:0007669"/>
    <property type="project" value="TreeGrafter"/>
</dbReference>
<keyword evidence="10" id="KW-0472">Membrane</keyword>
<keyword evidence="7" id="KW-0732">Signal</keyword>
<dbReference type="GO" id="GO:0005524">
    <property type="term" value="F:ATP binding"/>
    <property type="evidence" value="ECO:0007669"/>
    <property type="project" value="InterPro"/>
</dbReference>
<dbReference type="InterPro" id="IPR001245">
    <property type="entry name" value="Ser-Thr/Tyr_kinase_cat_dom"/>
</dbReference>
<evidence type="ECO:0000256" key="4">
    <source>
        <dbReference type="ARBA" id="ARBA00012202"/>
    </source>
</evidence>
<dbReference type="Proteomes" id="UP000274131">
    <property type="component" value="Unassembled WGS sequence"/>
</dbReference>
<comment type="catalytic activity">
    <reaction evidence="1">
        <text>GTP = 3',5'-cyclic GMP + diphosphate</text>
        <dbReference type="Rhea" id="RHEA:13665"/>
        <dbReference type="ChEBI" id="CHEBI:33019"/>
        <dbReference type="ChEBI" id="CHEBI:37565"/>
        <dbReference type="ChEBI" id="CHEBI:57746"/>
        <dbReference type="EC" id="4.6.1.2"/>
    </reaction>
</comment>
<evidence type="ECO:0000313" key="19">
    <source>
        <dbReference type="WBParaSite" id="EVEC_0000825601-mRNA-1"/>
    </source>
</evidence>
<keyword evidence="11" id="KW-0325">Glycoprotein</keyword>
<evidence type="ECO:0000256" key="2">
    <source>
        <dbReference type="ARBA" id="ARBA00004167"/>
    </source>
</evidence>
<evidence type="ECO:0000256" key="13">
    <source>
        <dbReference type="ARBA" id="ARBA00023293"/>
    </source>
</evidence>
<dbReference type="InterPro" id="IPR050401">
    <property type="entry name" value="Cyclic_nucleotide_synthase"/>
</dbReference>
<evidence type="ECO:0000256" key="6">
    <source>
        <dbReference type="ARBA" id="ARBA00022692"/>
    </source>
</evidence>
<dbReference type="InterPro" id="IPR001054">
    <property type="entry name" value="A/G_cyclase"/>
</dbReference>
<dbReference type="SMART" id="SM00044">
    <property type="entry name" value="CYCc"/>
    <property type="match status" value="1"/>
</dbReference>
<evidence type="ECO:0000256" key="9">
    <source>
        <dbReference type="ARBA" id="ARBA00022989"/>
    </source>
</evidence>
<keyword evidence="9" id="KW-1133">Transmembrane helix</keyword>